<keyword evidence="3" id="KW-1185">Reference proteome</keyword>
<sequence length="106" mass="11529">MASSPAELKGEIVATALFTTKPGAGDEMEALIGPLLAHVKQNEPGTLEYSIARNGSTENFITWERFKDADALQAHTQNTLLAEIMARGLFEKPPVVSFYKPIQPTV</sequence>
<dbReference type="Gene3D" id="3.30.70.100">
    <property type="match status" value="1"/>
</dbReference>
<proteinExistence type="predicted"/>
<comment type="caution">
    <text evidence="2">The sequence shown here is derived from an EMBL/GenBank/DDBJ whole genome shotgun (WGS) entry which is preliminary data.</text>
</comment>
<name>A0AAD2H8U1_9AGAR</name>
<evidence type="ECO:0000259" key="1">
    <source>
        <dbReference type="Pfam" id="PF03992"/>
    </source>
</evidence>
<dbReference type="AlphaFoldDB" id="A0AAD2H8U1"/>
<organism evidence="2 3">
    <name type="scientific">Mycena citricolor</name>
    <dbReference type="NCBI Taxonomy" id="2018698"/>
    <lineage>
        <taxon>Eukaryota</taxon>
        <taxon>Fungi</taxon>
        <taxon>Dikarya</taxon>
        <taxon>Basidiomycota</taxon>
        <taxon>Agaricomycotina</taxon>
        <taxon>Agaricomycetes</taxon>
        <taxon>Agaricomycetidae</taxon>
        <taxon>Agaricales</taxon>
        <taxon>Marasmiineae</taxon>
        <taxon>Mycenaceae</taxon>
        <taxon>Mycena</taxon>
    </lineage>
</organism>
<reference evidence="2" key="1">
    <citation type="submission" date="2023-11" db="EMBL/GenBank/DDBJ databases">
        <authorList>
            <person name="De Vega J J."/>
            <person name="De Vega J J."/>
        </authorList>
    </citation>
    <scope>NUCLEOTIDE SEQUENCE</scope>
</reference>
<feature type="domain" description="ABM" evidence="1">
    <location>
        <begin position="12"/>
        <end position="85"/>
    </location>
</feature>
<dbReference type="InterPro" id="IPR011008">
    <property type="entry name" value="Dimeric_a/b-barrel"/>
</dbReference>
<protein>
    <recommendedName>
        <fullName evidence="1">ABM domain-containing protein</fullName>
    </recommendedName>
</protein>
<evidence type="ECO:0000313" key="2">
    <source>
        <dbReference type="EMBL" id="CAK5270393.1"/>
    </source>
</evidence>
<evidence type="ECO:0000313" key="3">
    <source>
        <dbReference type="Proteomes" id="UP001295794"/>
    </source>
</evidence>
<dbReference type="EMBL" id="CAVNYO010000166">
    <property type="protein sequence ID" value="CAK5270393.1"/>
    <property type="molecule type" value="Genomic_DNA"/>
</dbReference>
<dbReference type="Proteomes" id="UP001295794">
    <property type="component" value="Unassembled WGS sequence"/>
</dbReference>
<dbReference type="Pfam" id="PF03992">
    <property type="entry name" value="ABM"/>
    <property type="match status" value="1"/>
</dbReference>
<dbReference type="InterPro" id="IPR007138">
    <property type="entry name" value="ABM_dom"/>
</dbReference>
<gene>
    <name evidence="2" type="ORF">MYCIT1_LOCUS14772</name>
</gene>
<accession>A0AAD2H8U1</accession>
<dbReference type="SUPFAM" id="SSF54909">
    <property type="entry name" value="Dimeric alpha+beta barrel"/>
    <property type="match status" value="1"/>
</dbReference>